<comment type="caution">
    <text evidence="3">The sequence shown here is derived from an EMBL/GenBank/DDBJ whole genome shotgun (WGS) entry which is preliminary data.</text>
</comment>
<reference evidence="4" key="1">
    <citation type="journal article" date="2016" name="Nature">
        <title>The genome of the seagrass Zostera marina reveals angiosperm adaptation to the sea.</title>
        <authorList>
            <person name="Olsen J.L."/>
            <person name="Rouze P."/>
            <person name="Verhelst B."/>
            <person name="Lin Y.-C."/>
            <person name="Bayer T."/>
            <person name="Collen J."/>
            <person name="Dattolo E."/>
            <person name="De Paoli E."/>
            <person name="Dittami S."/>
            <person name="Maumus F."/>
            <person name="Michel G."/>
            <person name="Kersting A."/>
            <person name="Lauritano C."/>
            <person name="Lohaus R."/>
            <person name="Toepel M."/>
            <person name="Tonon T."/>
            <person name="Vanneste K."/>
            <person name="Amirebrahimi M."/>
            <person name="Brakel J."/>
            <person name="Bostroem C."/>
            <person name="Chovatia M."/>
            <person name="Grimwood J."/>
            <person name="Jenkins J.W."/>
            <person name="Jueterbock A."/>
            <person name="Mraz A."/>
            <person name="Stam W.T."/>
            <person name="Tice H."/>
            <person name="Bornberg-Bauer E."/>
            <person name="Green P.J."/>
            <person name="Pearson G.A."/>
            <person name="Procaccini G."/>
            <person name="Duarte C.M."/>
            <person name="Schmutz J."/>
            <person name="Reusch T.B.H."/>
            <person name="Van de Peer Y."/>
        </authorList>
    </citation>
    <scope>NUCLEOTIDE SEQUENCE [LARGE SCALE GENOMIC DNA]</scope>
    <source>
        <strain evidence="4">cv. Finnish</strain>
    </source>
</reference>
<dbReference type="OrthoDB" id="272624at2759"/>
<feature type="region of interest" description="Disordered" evidence="1">
    <location>
        <begin position="279"/>
        <end position="300"/>
    </location>
</feature>
<dbReference type="GO" id="GO:0070898">
    <property type="term" value="P:RNA polymerase III preinitiation complex assembly"/>
    <property type="evidence" value="ECO:0000318"/>
    <property type="project" value="GO_Central"/>
</dbReference>
<evidence type="ECO:0000256" key="1">
    <source>
        <dbReference type="SAM" id="MobiDB-lite"/>
    </source>
</evidence>
<feature type="compositionally biased region" description="Acidic residues" evidence="1">
    <location>
        <begin position="348"/>
        <end position="358"/>
    </location>
</feature>
<accession>A0A0K9NK55</accession>
<dbReference type="Pfam" id="PF15963">
    <property type="entry name" value="Myb_DNA-bind_7"/>
    <property type="match status" value="1"/>
</dbReference>
<feature type="region of interest" description="Disordered" evidence="1">
    <location>
        <begin position="318"/>
        <end position="432"/>
    </location>
</feature>
<dbReference type="SUPFAM" id="SSF46689">
    <property type="entry name" value="Homeodomain-like"/>
    <property type="match status" value="1"/>
</dbReference>
<evidence type="ECO:0000259" key="2">
    <source>
        <dbReference type="SMART" id="SM00717"/>
    </source>
</evidence>
<feature type="region of interest" description="Disordered" evidence="1">
    <location>
        <begin position="135"/>
        <end position="154"/>
    </location>
</feature>
<feature type="compositionally biased region" description="Acidic residues" evidence="1">
    <location>
        <begin position="366"/>
        <end position="375"/>
    </location>
</feature>
<feature type="region of interest" description="Disordered" evidence="1">
    <location>
        <begin position="67"/>
        <end position="86"/>
    </location>
</feature>
<sequence>MDLDIFEDILEESTEKPAQRGFGKFQPKVKKKKQSDLSQPPITSSGLLSVSKNSIVISKPSLVFDETSSSRNKELKAQPENPQKEDDITNFILNSHDSPFIESTTFTKKQIESSVPFSPSRVLSDDIEYDPDFVDPSNHSSQSVLNEEPSNHPHVDTSILDCGIDSQDIQLNDFFLSSQNGDARHDLLHSSLAASGASKAEHAFPSYLLNGTSDPTIFDHTISKTVNEHDNVTLNTDQVISDEEVVDFFSNEDLIDDLIIQPAAPSCVNASDSIEFNPNRRMLDGSKRRQVDGLSITSGNNQANAESAMIYPDWATSTHTSSEANAEEGSKTMKLRKRMAAHSPVFSFDDENDEDGGDFDTRQCEDNDDDEYTNEEMERKKKARKAISSSQEKQKPVQKSKKSGDNVHRSNQEIPKKKFPHSTRRKRRQLDKKLLETPDEEIDERRIPIKDLILLSEARERISVKEAASNKSKDSNDNEDGEESRSLEKYNHHSFMNKARSERWSKAGTELFYQAIRQFGTDFGMIQQLFPNRTRHQMKLKFKSEERKHPMQIADALTHRSNDFSQFEVLIKQLEIQSSTKYENSPIEAETERNDLGSIHDFSSVAQKKEEFVIFDDDEFVDFG</sequence>
<keyword evidence="4" id="KW-1185">Reference proteome</keyword>
<name>A0A0K9NK55_ZOSMR</name>
<dbReference type="CDD" id="cd00167">
    <property type="entry name" value="SANT"/>
    <property type="match status" value="1"/>
</dbReference>
<feature type="compositionally biased region" description="Basic and acidic residues" evidence="1">
    <location>
        <begin position="402"/>
        <end position="416"/>
    </location>
</feature>
<organism evidence="3 4">
    <name type="scientific">Zostera marina</name>
    <name type="common">Eelgrass</name>
    <dbReference type="NCBI Taxonomy" id="29655"/>
    <lineage>
        <taxon>Eukaryota</taxon>
        <taxon>Viridiplantae</taxon>
        <taxon>Streptophyta</taxon>
        <taxon>Embryophyta</taxon>
        <taxon>Tracheophyta</taxon>
        <taxon>Spermatophyta</taxon>
        <taxon>Magnoliopsida</taxon>
        <taxon>Liliopsida</taxon>
        <taxon>Zosteraceae</taxon>
        <taxon>Zostera</taxon>
    </lineage>
</organism>
<dbReference type="GO" id="GO:0000126">
    <property type="term" value="C:transcription factor TFIIIB complex"/>
    <property type="evidence" value="ECO:0000318"/>
    <property type="project" value="GO_Central"/>
</dbReference>
<feature type="compositionally biased region" description="Polar residues" evidence="1">
    <location>
        <begin position="36"/>
        <end position="46"/>
    </location>
</feature>
<gene>
    <name evidence="3" type="ORF">ZOSMA_89G00870</name>
</gene>
<feature type="compositionally biased region" description="Basic residues" evidence="1">
    <location>
        <begin position="417"/>
        <end position="430"/>
    </location>
</feature>
<evidence type="ECO:0000313" key="3">
    <source>
        <dbReference type="EMBL" id="KMZ57134.1"/>
    </source>
</evidence>
<dbReference type="Gene3D" id="1.20.58.1880">
    <property type="match status" value="1"/>
</dbReference>
<proteinExistence type="predicted"/>
<feature type="compositionally biased region" description="Basic and acidic residues" evidence="1">
    <location>
        <begin position="281"/>
        <end position="291"/>
    </location>
</feature>
<dbReference type="Proteomes" id="UP000036987">
    <property type="component" value="Unassembled WGS sequence"/>
</dbReference>
<dbReference type="EMBL" id="LFYR01002109">
    <property type="protein sequence ID" value="KMZ57134.1"/>
    <property type="molecule type" value="Genomic_DNA"/>
</dbReference>
<dbReference type="PANTHER" id="PTHR22929">
    <property type="entry name" value="RNA POLYMERASE III TRANSCRIPTION INITIATION FACTOR B"/>
    <property type="match status" value="1"/>
</dbReference>
<dbReference type="InterPro" id="IPR039467">
    <property type="entry name" value="TFIIIB_B''_Myb"/>
</dbReference>
<dbReference type="PANTHER" id="PTHR22929:SF0">
    <property type="entry name" value="TRANSCRIPTION FACTOR TFIIIB COMPONENT B'' HOMOLOG"/>
    <property type="match status" value="1"/>
</dbReference>
<dbReference type="GO" id="GO:0001156">
    <property type="term" value="F:TFIIIC-class transcription factor complex binding"/>
    <property type="evidence" value="ECO:0000318"/>
    <property type="project" value="GO_Central"/>
</dbReference>
<feature type="region of interest" description="Disordered" evidence="1">
    <location>
        <begin position="10"/>
        <end position="46"/>
    </location>
</feature>
<protein>
    <recommendedName>
        <fullName evidence="2">Myb-like domain-containing protein</fullName>
    </recommendedName>
</protein>
<feature type="domain" description="Myb-like" evidence="2">
    <location>
        <begin position="500"/>
        <end position="548"/>
    </location>
</feature>
<evidence type="ECO:0000313" key="4">
    <source>
        <dbReference type="Proteomes" id="UP000036987"/>
    </source>
</evidence>
<dbReference type="AlphaFoldDB" id="A0A0K9NK55"/>
<dbReference type="InterPro" id="IPR001005">
    <property type="entry name" value="SANT/Myb"/>
</dbReference>
<dbReference type="STRING" id="29655.A0A0K9NK55"/>
<feature type="region of interest" description="Disordered" evidence="1">
    <location>
        <begin position="464"/>
        <end position="488"/>
    </location>
</feature>
<dbReference type="InterPro" id="IPR009057">
    <property type="entry name" value="Homeodomain-like_sf"/>
</dbReference>
<feature type="compositionally biased region" description="Basic and acidic residues" evidence="1">
    <location>
        <begin position="71"/>
        <end position="86"/>
    </location>
</feature>
<dbReference type="SMART" id="SM00717">
    <property type="entry name" value="SANT"/>
    <property type="match status" value="1"/>
</dbReference>